<dbReference type="Proteomes" id="UP001239111">
    <property type="component" value="Chromosome 4"/>
</dbReference>
<name>A0ACC2NC29_9HYME</name>
<protein>
    <submittedName>
        <fullName evidence="1">Uncharacterized protein</fullName>
    </submittedName>
</protein>
<dbReference type="EMBL" id="CM056744">
    <property type="protein sequence ID" value="KAJ8667849.1"/>
    <property type="molecule type" value="Genomic_DNA"/>
</dbReference>
<sequence>MGSYGSDAQIVNYEPLILVRLIGNPYPATTPAEPDPSFDQLNIDFSPWKIGRGLSSDSTILCAAISKDHCHFDFDPCGQWMVTNTSSVGTSINGIPLLVNERKVICLNDTLELGDSGYFKYTLKKAVRVTTDSPPPPHGCGICASITAQVG</sequence>
<evidence type="ECO:0000313" key="1">
    <source>
        <dbReference type="EMBL" id="KAJ8667849.1"/>
    </source>
</evidence>
<accession>A0ACC2NC29</accession>
<reference evidence="1" key="1">
    <citation type="submission" date="2023-04" db="EMBL/GenBank/DDBJ databases">
        <title>A chromosome-level genome assembly of the parasitoid wasp Eretmocerus hayati.</title>
        <authorList>
            <person name="Zhong Y."/>
            <person name="Liu S."/>
            <person name="Liu Y."/>
        </authorList>
    </citation>
    <scope>NUCLEOTIDE SEQUENCE</scope>
    <source>
        <strain evidence="1">ZJU_SS_LIU_2023</strain>
    </source>
</reference>
<gene>
    <name evidence="1" type="ORF">QAD02_009512</name>
</gene>
<proteinExistence type="predicted"/>
<evidence type="ECO:0000313" key="2">
    <source>
        <dbReference type="Proteomes" id="UP001239111"/>
    </source>
</evidence>
<keyword evidence="2" id="KW-1185">Reference proteome</keyword>
<comment type="caution">
    <text evidence="1">The sequence shown here is derived from an EMBL/GenBank/DDBJ whole genome shotgun (WGS) entry which is preliminary data.</text>
</comment>
<organism evidence="1 2">
    <name type="scientific">Eretmocerus hayati</name>
    <dbReference type="NCBI Taxonomy" id="131215"/>
    <lineage>
        <taxon>Eukaryota</taxon>
        <taxon>Metazoa</taxon>
        <taxon>Ecdysozoa</taxon>
        <taxon>Arthropoda</taxon>
        <taxon>Hexapoda</taxon>
        <taxon>Insecta</taxon>
        <taxon>Pterygota</taxon>
        <taxon>Neoptera</taxon>
        <taxon>Endopterygota</taxon>
        <taxon>Hymenoptera</taxon>
        <taxon>Apocrita</taxon>
        <taxon>Proctotrupomorpha</taxon>
        <taxon>Chalcidoidea</taxon>
        <taxon>Aphelinidae</taxon>
        <taxon>Aphelininae</taxon>
        <taxon>Eretmocerus</taxon>
    </lineage>
</organism>